<dbReference type="SUPFAM" id="SSF52540">
    <property type="entry name" value="P-loop containing nucleoside triphosphate hydrolases"/>
    <property type="match status" value="1"/>
</dbReference>
<dbReference type="InterPro" id="IPR033935">
    <property type="entry name" value="Ribosomal_eL19_euk"/>
</dbReference>
<dbReference type="InterPro" id="IPR057260">
    <property type="entry name" value="Ribosomal_L19e_C"/>
</dbReference>
<dbReference type="FunFam" id="1.10.1200.240:FF:000001">
    <property type="entry name" value="Ribosomal protein L19"/>
    <property type="match status" value="1"/>
</dbReference>
<evidence type="ECO:0000256" key="4">
    <source>
        <dbReference type="SAM" id="MobiDB-lite"/>
    </source>
</evidence>
<dbReference type="EMBL" id="CAJNNW010036479">
    <property type="protein sequence ID" value="CAE8734787.1"/>
    <property type="molecule type" value="Genomic_DNA"/>
</dbReference>
<evidence type="ECO:0000313" key="7">
    <source>
        <dbReference type="Proteomes" id="UP000626109"/>
    </source>
</evidence>
<dbReference type="InterPro" id="IPR015972">
    <property type="entry name" value="Ribosomal_eL19_dom1"/>
</dbReference>
<dbReference type="InterPro" id="IPR057259">
    <property type="entry name" value="Ribosomal_L19e"/>
</dbReference>
<dbReference type="Gene3D" id="1.10.1650.10">
    <property type="match status" value="1"/>
</dbReference>
<evidence type="ECO:0000256" key="3">
    <source>
        <dbReference type="ARBA" id="ARBA00023274"/>
    </source>
</evidence>
<evidence type="ECO:0000256" key="1">
    <source>
        <dbReference type="ARBA" id="ARBA00011082"/>
    </source>
</evidence>
<dbReference type="Proteomes" id="UP000626109">
    <property type="component" value="Unassembled WGS sequence"/>
</dbReference>
<organism evidence="6 7">
    <name type="scientific">Polarella glacialis</name>
    <name type="common">Dinoflagellate</name>
    <dbReference type="NCBI Taxonomy" id="89957"/>
    <lineage>
        <taxon>Eukaryota</taxon>
        <taxon>Sar</taxon>
        <taxon>Alveolata</taxon>
        <taxon>Dinophyceae</taxon>
        <taxon>Suessiales</taxon>
        <taxon>Suessiaceae</taxon>
        <taxon>Polarella</taxon>
    </lineage>
</organism>
<dbReference type="SUPFAM" id="SSF48140">
    <property type="entry name" value="Ribosomal protein L19 (L19e)"/>
    <property type="match status" value="1"/>
</dbReference>
<dbReference type="Pfam" id="PF25476">
    <property type="entry name" value="Ribosomal_L19e_C"/>
    <property type="match status" value="1"/>
</dbReference>
<dbReference type="InterPro" id="IPR039547">
    <property type="entry name" value="Ribosomal_eL19"/>
</dbReference>
<feature type="domain" description="Large ribosomal subunit protein eL19" evidence="5">
    <location>
        <begin position="987"/>
        <end position="1130"/>
    </location>
</feature>
<dbReference type="NCBIfam" id="NF006343">
    <property type="entry name" value="PRK08570.1"/>
    <property type="match status" value="1"/>
</dbReference>
<reference evidence="6" key="1">
    <citation type="submission" date="2021-02" db="EMBL/GenBank/DDBJ databases">
        <authorList>
            <person name="Dougan E. K."/>
            <person name="Rhodes N."/>
            <person name="Thang M."/>
            <person name="Chan C."/>
        </authorList>
    </citation>
    <scope>NUCLEOTIDE SEQUENCE</scope>
</reference>
<dbReference type="PANTHER" id="PTHR10722">
    <property type="entry name" value="60S RIBOSOMAL PROTEIN L19"/>
    <property type="match status" value="1"/>
</dbReference>
<dbReference type="GO" id="GO:0006412">
    <property type="term" value="P:translation"/>
    <property type="evidence" value="ECO:0007669"/>
    <property type="project" value="InterPro"/>
</dbReference>
<feature type="region of interest" description="Disordered" evidence="4">
    <location>
        <begin position="479"/>
        <end position="509"/>
    </location>
</feature>
<evidence type="ECO:0000313" key="6">
    <source>
        <dbReference type="EMBL" id="CAE8734787.1"/>
    </source>
</evidence>
<dbReference type="FunFam" id="1.10.1650.10:FF:000001">
    <property type="entry name" value="Ribosomal protein L19"/>
    <property type="match status" value="1"/>
</dbReference>
<dbReference type="InterPro" id="IPR035970">
    <property type="entry name" value="60S_ribosomal_eL19_sf"/>
</dbReference>
<dbReference type="Pfam" id="PF01280">
    <property type="entry name" value="Ribosomal_L19e"/>
    <property type="match status" value="1"/>
</dbReference>
<accession>A0A813LP62</accession>
<dbReference type="SMART" id="SM01416">
    <property type="entry name" value="Ribosomal_L19e"/>
    <property type="match status" value="1"/>
</dbReference>
<dbReference type="GO" id="GO:0003723">
    <property type="term" value="F:RNA binding"/>
    <property type="evidence" value="ECO:0007669"/>
    <property type="project" value="InterPro"/>
</dbReference>
<proteinExistence type="inferred from homology"/>
<dbReference type="CDD" id="cd01417">
    <property type="entry name" value="Ribosomal_L19e_E"/>
    <property type="match status" value="1"/>
</dbReference>
<evidence type="ECO:0000259" key="5">
    <source>
        <dbReference type="SMART" id="SM01416"/>
    </source>
</evidence>
<feature type="compositionally biased region" description="Basic and acidic residues" evidence="4">
    <location>
        <begin position="1143"/>
        <end position="1167"/>
    </location>
</feature>
<dbReference type="GO" id="GO:0003735">
    <property type="term" value="F:structural constituent of ribosome"/>
    <property type="evidence" value="ECO:0007669"/>
    <property type="project" value="InterPro"/>
</dbReference>
<dbReference type="Gene3D" id="3.40.50.300">
    <property type="entry name" value="P-loop containing nucleotide triphosphate hydrolases"/>
    <property type="match status" value="1"/>
</dbReference>
<dbReference type="InterPro" id="IPR027417">
    <property type="entry name" value="P-loop_NTPase"/>
</dbReference>
<keyword evidence="2" id="KW-0689">Ribosomal protein</keyword>
<gene>
    <name evidence="6" type="ORF">PGLA2088_LOCUS47488</name>
</gene>
<dbReference type="InterPro" id="IPR000196">
    <property type="entry name" value="Ribosomal_eL19_dom"/>
</dbReference>
<comment type="caution">
    <text evidence="6">The sequence shown here is derived from an EMBL/GenBank/DDBJ whole genome shotgun (WGS) entry which is preliminary data.</text>
</comment>
<comment type="similarity">
    <text evidence="1">Belongs to the eukaryotic ribosomal protein eL19 family.</text>
</comment>
<feature type="compositionally biased region" description="Low complexity" evidence="4">
    <location>
        <begin position="479"/>
        <end position="493"/>
    </location>
</feature>
<evidence type="ECO:0000256" key="2">
    <source>
        <dbReference type="ARBA" id="ARBA00022980"/>
    </source>
</evidence>
<name>A0A813LP62_POLGL</name>
<dbReference type="AlphaFoldDB" id="A0A813LP62"/>
<keyword evidence="3" id="KW-0687">Ribonucleoprotein</keyword>
<feature type="region of interest" description="Disordered" evidence="4">
    <location>
        <begin position="1132"/>
        <end position="1167"/>
    </location>
</feature>
<dbReference type="GO" id="GO:0022625">
    <property type="term" value="C:cytosolic large ribosomal subunit"/>
    <property type="evidence" value="ECO:0007669"/>
    <property type="project" value="InterPro"/>
</dbReference>
<dbReference type="Gene3D" id="1.10.1200.240">
    <property type="match status" value="1"/>
</dbReference>
<protein>
    <recommendedName>
        <fullName evidence="5">Large ribosomal subunit protein eL19 domain-containing protein</fullName>
    </recommendedName>
</protein>
<sequence length="1167" mass="130519">MYKFYKERGLMSEIQMSNVREVQQRWKQGLVFWLTYDNQEVEIPEWVVLNNRTTLAKTHRICMSLNHTKGYGCNRMEKDGQCNYAHECALCGQNHGVFMTKRNGDWVCNKLRKWHEEEARFAEGGYGETKGQELYLVDLASRPRGYKVPGAAVRKALKLKVVTQTVIWNTNPPPSKATNAEASLYYFWHRPTNAVTWNVPPLEKVVEEVFDHGKSSGVGVEILIPVKETVPRLATETSIYAAEPAPEPQGTIPDNEFICTMHWRPQPFDAESQLRVFQGERVMVNWMDDSESHWVYGFAVDEPGKAGYFPRAIVSRPTRLARSRRVGDICGVDMAFDAPEEVGGYLSVRPGDLLRVLCDVEAPGAWVYVERAAFPSSRPVEILAAFSVKSRLDSDLAGLNEESRYVLFGGLVSAGKTSLVNALLLHLLPEAASSLKEDRGGRRNLMPTSFNENTRIVTELELSPTCSSIELRLLQSQGASAAASPESRSEVSPDTADPDGAEEGAPGDSSIPPGFALIEGYPVVLSGPNAWRRLQKRIHDICETDPPGDAMCRLHIRLPFRGRMSRPLSIIDTPGLDSPSVWKQLQALVQSKAFLFVWVGALDSATAFGLQGRRMVDLYRSNGHPLPPILVLTKWDRLKALPEFCEDPALLANQASQRLAQLRAGLQTRRKPASVVTCTREEEIEDVISSLTACWEASSSSSAPSSRSSSQRWVLSRAIVVGAQSLAPGVALQSPGQGTDDPLPANIADYLRSLPLPASLRFLSKETEAPLLLASANAALALSAAEEREGLDATSAKAIAAADIASLWEAIMPLLGGLSEPLRISRRLHKIVVATQQAMNILLKDDQKATVFEQNSHDLKETQEQVVQSFRERVDGYFRNFPRLARAPGFVPEGCRPEVSLETYQPPEGLERDECATCLIPTFIMQAHETAKSEKSQFKYVRAVASLVIEQWQSKFMENMMTRVLDSESSPLASFSRGRGNHAKKMSMKLQKRLAASIKDCGKGRIWCDPNEANEISMANSRFNIRKLIKDGLIIRKAVKMHSRARVRKNLDAKRKGRHTGIGKRKGTAEARMPTKVLWMRRQRVLRRLLRKYRQQKKIDKNIYHFFYRHAKGNCYKNKRVLVEAIHKMKAEKTKSKALAEQSEARKEKAKLQKAKKAERAIAKQEK</sequence>